<proteinExistence type="predicted"/>
<dbReference type="AlphaFoldDB" id="A0AAX1G1E4"/>
<name>A0AAX1G1E4_VIBPH</name>
<sequence length="245" mass="28222">MKNLAGNDVSIFLFRFELQEKALSFVLNETIAEDLYPDTQTQLLPLIHVCCETLLRYRHRCRTNTIMDMNILTDGDLEVMLSPGLGRYFPDREKLYLFSDAQDMAKILMDVMERRSQEQEAPVSPQAPVSMPLELTSIDEQLETLARERQHERRLASEPSLRFSPLTQDELPHGVRARMGYDHRGECLAFEHDTFGKLGKIVLSELGVQTLMETELNRENHDHLREKQALMEAIIPIIDAGLRQV</sequence>
<organism evidence="1 2">
    <name type="scientific">Vibrio parahaemolyticus</name>
    <dbReference type="NCBI Taxonomy" id="670"/>
    <lineage>
        <taxon>Bacteria</taxon>
        <taxon>Pseudomonadati</taxon>
        <taxon>Pseudomonadota</taxon>
        <taxon>Gammaproteobacteria</taxon>
        <taxon>Vibrionales</taxon>
        <taxon>Vibrionaceae</taxon>
        <taxon>Vibrio</taxon>
    </lineage>
</organism>
<dbReference type="RefSeq" id="WP_086482486.1">
    <property type="nucleotide sequence ID" value="NZ_CP034302.1"/>
</dbReference>
<evidence type="ECO:0000313" key="2">
    <source>
        <dbReference type="Proteomes" id="UP000464718"/>
    </source>
</evidence>
<geneLocation type="plasmid" evidence="2">
    <name>pvpsd2016-3</name>
</geneLocation>
<dbReference type="EMBL" id="CP034302">
    <property type="protein sequence ID" value="QHH13245.1"/>
    <property type="molecule type" value="Genomic_DNA"/>
</dbReference>
<accession>A0AAX1G1E4</accession>
<keyword evidence="1" id="KW-0614">Plasmid</keyword>
<evidence type="ECO:0000313" key="1">
    <source>
        <dbReference type="EMBL" id="QHH13245.1"/>
    </source>
</evidence>
<reference evidence="1 2" key="1">
    <citation type="submission" date="2018-12" db="EMBL/GenBank/DDBJ databases">
        <title>Genomic insights into the evolutionary origins and pathogenicity of five Vibrio parahaemolyticus strains isolated from the shrimp with acute hepatopancreatic necrosis disease (AHPND).</title>
        <authorList>
            <person name="Yang Q."/>
            <person name="Dong X."/>
            <person name="Xie G."/>
            <person name="Fu S."/>
            <person name="Zou P."/>
            <person name="Sun J."/>
            <person name="Wang Y."/>
            <person name="Huang J."/>
        </authorList>
    </citation>
    <scope>NUCLEOTIDE SEQUENCE [LARGE SCALE GENOMIC DNA]</scope>
    <source>
        <strain evidence="1 2">20160303005-1</strain>
        <plasmid evidence="2">pvpsd2016-3</plasmid>
    </source>
</reference>
<gene>
    <name evidence="1" type="ORF">EHC69_28730</name>
</gene>
<dbReference type="Proteomes" id="UP000464718">
    <property type="component" value="Plasmid pvpsd2016-3"/>
</dbReference>
<protein>
    <submittedName>
        <fullName evidence="1">Uncharacterized protein</fullName>
    </submittedName>
</protein>